<comment type="subcellular location">
    <subcellularLocation>
        <location evidence="5">Membrane</location>
        <topology evidence="5">Peripheral membrane protein</topology>
    </subcellularLocation>
</comment>
<dbReference type="PANTHER" id="PTHR16188">
    <property type="entry name" value="PROTEIN PHOSPHATASE 1 INHIBITOR POTENTIATED BY PROTEIN KINASE C"/>
    <property type="match status" value="1"/>
</dbReference>
<dbReference type="Pfam" id="PF05361">
    <property type="entry name" value="PP1_inhibitor"/>
    <property type="match status" value="1"/>
</dbReference>
<feature type="coiled-coil region" evidence="6">
    <location>
        <begin position="124"/>
        <end position="151"/>
    </location>
</feature>
<dbReference type="InterPro" id="IPR008025">
    <property type="entry name" value="CPI-17"/>
</dbReference>
<reference evidence="8" key="2">
    <citation type="submission" date="2025-08" db="UniProtKB">
        <authorList>
            <consortium name="Ensembl"/>
        </authorList>
    </citation>
    <scope>IDENTIFICATION</scope>
    <source>
        <strain evidence="8">Hereford</strain>
    </source>
</reference>
<dbReference type="Gene3D" id="1.10.150.220">
    <property type="entry name" value="CPI-17"/>
    <property type="match status" value="1"/>
</dbReference>
<keyword evidence="5" id="KW-0472">Membrane</keyword>
<keyword evidence="2 5" id="KW-0597">Phosphoprotein</keyword>
<evidence type="ECO:0000256" key="4">
    <source>
        <dbReference type="ARBA" id="ARBA00023272"/>
    </source>
</evidence>
<feature type="compositionally biased region" description="Pro residues" evidence="7">
    <location>
        <begin position="1"/>
        <end position="14"/>
    </location>
</feature>
<keyword evidence="4 5" id="KW-0650">Protein phosphatase inhibitor</keyword>
<evidence type="ECO:0000256" key="3">
    <source>
        <dbReference type="ARBA" id="ARBA00022990"/>
    </source>
</evidence>
<dbReference type="InParanoid" id="A0A3Q1M8X6"/>
<dbReference type="STRING" id="9913.ENSBTAP00000066928"/>
<reference evidence="8" key="3">
    <citation type="submission" date="2025-09" db="UniProtKB">
        <authorList>
            <consortium name="Ensembl"/>
        </authorList>
    </citation>
    <scope>IDENTIFICATION</scope>
    <source>
        <strain evidence="8">Hereford</strain>
    </source>
</reference>
<dbReference type="VEuPathDB" id="HostDB:ENSBTAG00000017645"/>
<proteinExistence type="inferred from homology"/>
<feature type="compositionally biased region" description="Basic and acidic residues" evidence="7">
    <location>
        <begin position="180"/>
        <end position="192"/>
    </location>
</feature>
<dbReference type="AlphaFoldDB" id="A0A3Q1M8X6"/>
<evidence type="ECO:0000313" key="9">
    <source>
        <dbReference type="Proteomes" id="UP000009136"/>
    </source>
</evidence>
<keyword evidence="9" id="KW-1185">Reference proteome</keyword>
<evidence type="ECO:0000256" key="2">
    <source>
        <dbReference type="ARBA" id="ARBA00022553"/>
    </source>
</evidence>
<accession>A0A3Q1M8X6</accession>
<keyword evidence="6" id="KW-0175">Coiled coil</keyword>
<feature type="region of interest" description="Disordered" evidence="7">
    <location>
        <begin position="1"/>
        <end position="103"/>
    </location>
</feature>
<dbReference type="SUPFAM" id="SSF81790">
    <property type="entry name" value="Myosin phosphatase inhibitor 17kDa protein, CPI-17"/>
    <property type="match status" value="1"/>
</dbReference>
<evidence type="ECO:0000256" key="5">
    <source>
        <dbReference type="RuleBase" id="RU369059"/>
    </source>
</evidence>
<feature type="compositionally biased region" description="Gly residues" evidence="7">
    <location>
        <begin position="85"/>
        <end position="94"/>
    </location>
</feature>
<dbReference type="GO" id="GO:0016020">
    <property type="term" value="C:membrane"/>
    <property type="evidence" value="ECO:0007669"/>
    <property type="project" value="UniProtKB-SubCell"/>
</dbReference>
<protein>
    <recommendedName>
        <fullName evidence="5">Protein phosphatase 1 regulatory subunit 14</fullName>
    </recommendedName>
</protein>
<feature type="compositionally biased region" description="Gly residues" evidence="7">
    <location>
        <begin position="57"/>
        <end position="73"/>
    </location>
</feature>
<dbReference type="Proteomes" id="UP000009136">
    <property type="component" value="Chromosome 19"/>
</dbReference>
<reference evidence="8" key="1">
    <citation type="submission" date="2018-03" db="EMBL/GenBank/DDBJ databases">
        <title>ARS-UCD1.2.</title>
        <authorList>
            <person name="Rosen B.D."/>
            <person name="Bickhart D.M."/>
            <person name="Koren S."/>
            <person name="Schnabel R.D."/>
            <person name="Hall R."/>
            <person name="Zimin A."/>
            <person name="Dreischer C."/>
            <person name="Schultheiss S."/>
            <person name="Schroeder S.G."/>
            <person name="Elsik C.G."/>
            <person name="Couldrey C."/>
            <person name="Liu G.E."/>
            <person name="Van Tassell C.P."/>
            <person name="Phillippy A.M."/>
            <person name="Smith T.P.L."/>
            <person name="Medrano J.F."/>
        </authorList>
    </citation>
    <scope>NUCLEOTIDE SEQUENCE [LARGE SCALE GENOMIC DNA]</scope>
    <source>
        <strain evidence="8">Hereford</strain>
    </source>
</reference>
<dbReference type="FunCoup" id="A0A3Q1M8X6">
    <property type="interactions" value="6"/>
</dbReference>
<comment type="function">
    <text evidence="5">Inhibitor of PPP1CA.</text>
</comment>
<dbReference type="GO" id="GO:0045087">
    <property type="term" value="P:innate immune response"/>
    <property type="evidence" value="ECO:0000318"/>
    <property type="project" value="GO_Central"/>
</dbReference>
<dbReference type="Ensembl" id="ENSBTAT00000023471.8">
    <property type="protein sequence ID" value="ENSBTAP00000066928.2"/>
    <property type="gene ID" value="ENSBTAG00000017645.8"/>
</dbReference>
<dbReference type="InterPro" id="IPR036658">
    <property type="entry name" value="CPI-17_sf"/>
</dbReference>
<sequence>MLQLPPGTPLPLPLPATARAPEPSSGANPSQPPRASVGSGRRRRREGPDAHVTLEGRVGGPGLQTGLGSGGPGPRLYFQSHPGAAGEGLGGADDGGPVRHQGNVRVKYDGKELLKRLSLEEWILEQLTRLYDCQEEEIPELEIDVDELLDMESDDTWAARVKELLVDCYKPTEPAGQDPGHAEAEHTPEEGS</sequence>
<dbReference type="Bgee" id="ENSBTAG00000017645">
    <property type="expression patterns" value="Expressed in cortex of kidney and 70 other cell types or tissues"/>
</dbReference>
<dbReference type="GeneTree" id="ENSGT00950000182985"/>
<name>A0A3Q1M8X6_BOVIN</name>
<dbReference type="FunFam" id="1.10.150.220:FF:000001">
    <property type="entry name" value="Phosphatase 1, regulatory (Inhibitor) subunit 14C"/>
    <property type="match status" value="1"/>
</dbReference>
<evidence type="ECO:0000313" key="8">
    <source>
        <dbReference type="Ensembl" id="ENSBTAP00000066928.2"/>
    </source>
</evidence>
<dbReference type="PANTHER" id="PTHR16188:SF5">
    <property type="entry name" value="PROTEIN PHOSPHATASE 1 REGULATORY SUBUNIT 14B"/>
    <property type="match status" value="1"/>
</dbReference>
<evidence type="ECO:0000256" key="6">
    <source>
        <dbReference type="SAM" id="Coils"/>
    </source>
</evidence>
<keyword evidence="3" id="KW-0007">Acetylation</keyword>
<feature type="region of interest" description="Disordered" evidence="7">
    <location>
        <begin position="170"/>
        <end position="192"/>
    </location>
</feature>
<organism evidence="8 9">
    <name type="scientific">Bos taurus</name>
    <name type="common">Bovine</name>
    <dbReference type="NCBI Taxonomy" id="9913"/>
    <lineage>
        <taxon>Eukaryota</taxon>
        <taxon>Metazoa</taxon>
        <taxon>Chordata</taxon>
        <taxon>Craniata</taxon>
        <taxon>Vertebrata</taxon>
        <taxon>Euteleostomi</taxon>
        <taxon>Mammalia</taxon>
        <taxon>Eutheria</taxon>
        <taxon>Laurasiatheria</taxon>
        <taxon>Artiodactyla</taxon>
        <taxon>Ruminantia</taxon>
        <taxon>Pecora</taxon>
        <taxon>Bovidae</taxon>
        <taxon>Bovinae</taxon>
        <taxon>Bos</taxon>
    </lineage>
</organism>
<evidence type="ECO:0000256" key="1">
    <source>
        <dbReference type="ARBA" id="ARBA00005483"/>
    </source>
</evidence>
<dbReference type="GO" id="GO:0004865">
    <property type="term" value="F:protein serine/threonine phosphatase inhibitor activity"/>
    <property type="evidence" value="ECO:0000318"/>
    <property type="project" value="GO_Central"/>
</dbReference>
<evidence type="ECO:0000256" key="7">
    <source>
        <dbReference type="SAM" id="MobiDB-lite"/>
    </source>
</evidence>
<dbReference type="GO" id="GO:0005737">
    <property type="term" value="C:cytoplasm"/>
    <property type="evidence" value="ECO:0007669"/>
    <property type="project" value="InterPro"/>
</dbReference>
<comment type="similarity">
    <text evidence="1 5">Belongs to the PP1 inhibitor family.</text>
</comment>